<name>A0A162W3A4_9BURK</name>
<dbReference type="Proteomes" id="UP000185680">
    <property type="component" value="Chromosome"/>
</dbReference>
<sequence>MNESDAVNALGALAQETRLRVFRLLIAASPAGLTPSHLSEAVGCASTALSFHLKELSHAGLISSERDGRYLIYRACIPQMNNLLGFLTAHCCQGATCLETTELSCDAS</sequence>
<keyword evidence="7" id="KW-1185">Reference proteome</keyword>
<proteinExistence type="predicted"/>
<evidence type="ECO:0000256" key="2">
    <source>
        <dbReference type="ARBA" id="ARBA00023125"/>
    </source>
</evidence>
<dbReference type="Gene3D" id="1.10.10.10">
    <property type="entry name" value="Winged helix-like DNA-binding domain superfamily/Winged helix DNA-binding domain"/>
    <property type="match status" value="1"/>
</dbReference>
<evidence type="ECO:0000313" key="7">
    <source>
        <dbReference type="Proteomes" id="UP000185657"/>
    </source>
</evidence>
<dbReference type="InterPro" id="IPR011991">
    <property type="entry name" value="ArsR-like_HTH"/>
</dbReference>
<evidence type="ECO:0000313" key="8">
    <source>
        <dbReference type="Proteomes" id="UP000185680"/>
    </source>
</evidence>
<reference evidence="5 8" key="2">
    <citation type="submission" date="2016-10" db="EMBL/GenBank/DDBJ databases">
        <title>Hydorgenophaga sp. LPB0072 isolated from gastropod.</title>
        <authorList>
            <person name="Kim E."/>
            <person name="Yi H."/>
        </authorList>
    </citation>
    <scope>NUCLEOTIDE SEQUENCE [LARGE SCALE GENOMIC DNA]</scope>
    <source>
        <strain evidence="5 8">LPB0072</strain>
    </source>
</reference>
<keyword evidence="3" id="KW-0804">Transcription</keyword>
<evidence type="ECO:0000259" key="4">
    <source>
        <dbReference type="PROSITE" id="PS50987"/>
    </source>
</evidence>
<organism evidence="5 8">
    <name type="scientific">Hydrogenophaga crassostreae</name>
    <dbReference type="NCBI Taxonomy" id="1763535"/>
    <lineage>
        <taxon>Bacteria</taxon>
        <taxon>Pseudomonadati</taxon>
        <taxon>Pseudomonadota</taxon>
        <taxon>Betaproteobacteria</taxon>
        <taxon>Burkholderiales</taxon>
        <taxon>Comamonadaceae</taxon>
        <taxon>Hydrogenophaga</taxon>
    </lineage>
</organism>
<dbReference type="CDD" id="cd00090">
    <property type="entry name" value="HTH_ARSR"/>
    <property type="match status" value="1"/>
</dbReference>
<dbReference type="InterPro" id="IPR001845">
    <property type="entry name" value="HTH_ArsR_DNA-bd_dom"/>
</dbReference>
<reference evidence="6 7" key="1">
    <citation type="submission" date="2016-02" db="EMBL/GenBank/DDBJ databases">
        <title>Draft genome sequence of Hydrogenophaga sp. LPB0072.</title>
        <authorList>
            <person name="Shin S.-K."/>
            <person name="Yi H."/>
        </authorList>
    </citation>
    <scope>NUCLEOTIDE SEQUENCE [LARGE SCALE GENOMIC DNA]</scope>
    <source>
        <strain evidence="6 7">LPB0072</strain>
    </source>
</reference>
<dbReference type="EMBL" id="LVWD01000003">
    <property type="protein sequence ID" value="OAD43527.1"/>
    <property type="molecule type" value="Genomic_DNA"/>
</dbReference>
<dbReference type="KEGG" id="hyl:LPB072_18040"/>
<dbReference type="Proteomes" id="UP000185657">
    <property type="component" value="Unassembled WGS sequence"/>
</dbReference>
<dbReference type="STRING" id="1763535.LPB072_18040"/>
<dbReference type="AlphaFoldDB" id="A0A162W3A4"/>
<dbReference type="GO" id="GO:0003677">
    <property type="term" value="F:DNA binding"/>
    <property type="evidence" value="ECO:0007669"/>
    <property type="project" value="UniProtKB-KW"/>
</dbReference>
<dbReference type="InterPro" id="IPR036388">
    <property type="entry name" value="WH-like_DNA-bd_sf"/>
</dbReference>
<feature type="domain" description="HTH arsR-type" evidence="4">
    <location>
        <begin position="1"/>
        <end position="95"/>
    </location>
</feature>
<gene>
    <name evidence="5" type="ORF">LPB072_18040</name>
    <name evidence="6" type="ORF">LPB72_02995</name>
</gene>
<evidence type="ECO:0000256" key="1">
    <source>
        <dbReference type="ARBA" id="ARBA00023015"/>
    </source>
</evidence>
<dbReference type="GO" id="GO:0003700">
    <property type="term" value="F:DNA-binding transcription factor activity"/>
    <property type="evidence" value="ECO:0007669"/>
    <property type="project" value="InterPro"/>
</dbReference>
<dbReference type="PRINTS" id="PR00778">
    <property type="entry name" value="HTHARSR"/>
</dbReference>
<accession>A0A162W3A4</accession>
<dbReference type="InterPro" id="IPR036390">
    <property type="entry name" value="WH_DNA-bd_sf"/>
</dbReference>
<dbReference type="EMBL" id="CP017476">
    <property type="protein sequence ID" value="AOW14450.1"/>
    <property type="molecule type" value="Genomic_DNA"/>
</dbReference>
<dbReference type="OrthoDB" id="5297460at2"/>
<keyword evidence="2" id="KW-0238">DNA-binding</keyword>
<dbReference type="NCBIfam" id="NF033788">
    <property type="entry name" value="HTH_metalloreg"/>
    <property type="match status" value="1"/>
</dbReference>
<protein>
    <submittedName>
        <fullName evidence="5">Transcriptional regulator</fullName>
    </submittedName>
</protein>
<dbReference type="RefSeq" id="WP_066085368.1">
    <property type="nucleotide sequence ID" value="NZ_CP017476.1"/>
</dbReference>
<evidence type="ECO:0000313" key="6">
    <source>
        <dbReference type="EMBL" id="OAD43527.1"/>
    </source>
</evidence>
<dbReference type="Pfam" id="PF12840">
    <property type="entry name" value="HTH_20"/>
    <property type="match status" value="1"/>
</dbReference>
<dbReference type="PANTHER" id="PTHR43132:SF2">
    <property type="entry name" value="ARSENICAL RESISTANCE OPERON REPRESSOR ARSR-RELATED"/>
    <property type="match status" value="1"/>
</dbReference>
<dbReference type="PANTHER" id="PTHR43132">
    <property type="entry name" value="ARSENICAL RESISTANCE OPERON REPRESSOR ARSR-RELATED"/>
    <property type="match status" value="1"/>
</dbReference>
<evidence type="ECO:0000313" key="5">
    <source>
        <dbReference type="EMBL" id="AOW14450.1"/>
    </source>
</evidence>
<dbReference type="SMART" id="SM00418">
    <property type="entry name" value="HTH_ARSR"/>
    <property type="match status" value="1"/>
</dbReference>
<dbReference type="InterPro" id="IPR051011">
    <property type="entry name" value="Metal_resp_trans_reg"/>
</dbReference>
<dbReference type="SUPFAM" id="SSF46785">
    <property type="entry name" value="Winged helix' DNA-binding domain"/>
    <property type="match status" value="1"/>
</dbReference>
<evidence type="ECO:0000256" key="3">
    <source>
        <dbReference type="ARBA" id="ARBA00023163"/>
    </source>
</evidence>
<dbReference type="PROSITE" id="PS50987">
    <property type="entry name" value="HTH_ARSR_2"/>
    <property type="match status" value="1"/>
</dbReference>
<keyword evidence="1" id="KW-0805">Transcription regulation</keyword>